<dbReference type="InterPro" id="IPR051686">
    <property type="entry name" value="Lipoprotein_DolP"/>
</dbReference>
<keyword evidence="4" id="KW-1185">Reference proteome</keyword>
<dbReference type="PANTHER" id="PTHR34606">
    <property type="entry name" value="BON DOMAIN-CONTAINING PROTEIN"/>
    <property type="match status" value="1"/>
</dbReference>
<evidence type="ECO:0000256" key="1">
    <source>
        <dbReference type="SAM" id="MobiDB-lite"/>
    </source>
</evidence>
<reference evidence="4" key="1">
    <citation type="submission" date="2019-09" db="EMBL/GenBank/DDBJ databases">
        <title>Mumia zhuanghuii sp. nov. isolated from the intestinal contents of plateau pika (Ochotona curzoniae) in the Qinghai-Tibet plateau of China.</title>
        <authorList>
            <person name="Tian Z."/>
        </authorList>
    </citation>
    <scope>NUCLEOTIDE SEQUENCE [LARGE SCALE GENOMIC DNA]</scope>
    <source>
        <strain evidence="4">L-033</strain>
    </source>
</reference>
<dbReference type="AlphaFoldDB" id="A0A5N0TLS1"/>
<feature type="domain" description="BON" evidence="2">
    <location>
        <begin position="152"/>
        <end position="220"/>
    </location>
</feature>
<feature type="compositionally biased region" description="Polar residues" evidence="1">
    <location>
        <begin position="1"/>
        <end position="13"/>
    </location>
</feature>
<feature type="domain" description="BON" evidence="2">
    <location>
        <begin position="82"/>
        <end position="149"/>
    </location>
</feature>
<dbReference type="PANTHER" id="PTHR34606:SF15">
    <property type="entry name" value="BON DOMAIN-CONTAINING PROTEIN"/>
    <property type="match status" value="1"/>
</dbReference>
<evidence type="ECO:0000313" key="4">
    <source>
        <dbReference type="Proteomes" id="UP000326838"/>
    </source>
</evidence>
<gene>
    <name evidence="3" type="ORF">F6B40_01835</name>
</gene>
<proteinExistence type="predicted"/>
<dbReference type="Gene3D" id="3.30.1340.30">
    <property type="match status" value="3"/>
</dbReference>
<evidence type="ECO:0000313" key="3">
    <source>
        <dbReference type="EMBL" id="KAA9135942.1"/>
    </source>
</evidence>
<feature type="domain" description="BON" evidence="2">
    <location>
        <begin position="7"/>
        <end position="75"/>
    </location>
</feature>
<name>A0A5N0TLS1_9MICO</name>
<dbReference type="InterPro" id="IPR014004">
    <property type="entry name" value="Transpt-assoc_nodulatn_dom_bac"/>
</dbReference>
<accession>A0A5N0TLS1</accession>
<dbReference type="PROSITE" id="PS50914">
    <property type="entry name" value="BON"/>
    <property type="match status" value="3"/>
</dbReference>
<organism evidence="3 4">
    <name type="scientific">Microbacterium caowuchunii</name>
    <dbReference type="NCBI Taxonomy" id="2614638"/>
    <lineage>
        <taxon>Bacteria</taxon>
        <taxon>Bacillati</taxon>
        <taxon>Actinomycetota</taxon>
        <taxon>Actinomycetes</taxon>
        <taxon>Micrococcales</taxon>
        <taxon>Microbacteriaceae</taxon>
        <taxon>Microbacterium</taxon>
    </lineage>
</organism>
<dbReference type="Pfam" id="PF04972">
    <property type="entry name" value="BON"/>
    <property type="match status" value="3"/>
</dbReference>
<dbReference type="EMBL" id="VYUY01000003">
    <property type="protein sequence ID" value="KAA9135942.1"/>
    <property type="molecule type" value="Genomic_DNA"/>
</dbReference>
<dbReference type="RefSeq" id="WP_150891795.1">
    <property type="nucleotide sequence ID" value="NZ_VYUY01000003.1"/>
</dbReference>
<dbReference type="Proteomes" id="UP000326838">
    <property type="component" value="Unassembled WGS sequence"/>
</dbReference>
<dbReference type="SMART" id="SM00749">
    <property type="entry name" value="BON"/>
    <property type="match status" value="3"/>
</dbReference>
<sequence length="227" mass="25126">MSTPSDTDASVKTSVEDELRWSPDVDESRIGVAVQDGAVSLFGEVEDNSARLAAERAALRVHGVTAVAVDLDVRPTSERRVSEEELAKEVQHALTWADNVPDTVKATVEKHKVTLSGEADWDFQREAAERAVRHMRGVHRVDNRVTLTPRVSADDTEERIRQTLARNAQLKSSDVEAEVSGDRVILTGTVKSFSARRQAEQAAWGSPNVQDVENRIHVRPWRKDDGA</sequence>
<dbReference type="InterPro" id="IPR007055">
    <property type="entry name" value="BON_dom"/>
</dbReference>
<protein>
    <submittedName>
        <fullName evidence="3">BON domain-containing protein</fullName>
    </submittedName>
</protein>
<comment type="caution">
    <text evidence="3">The sequence shown here is derived from an EMBL/GenBank/DDBJ whole genome shotgun (WGS) entry which is preliminary data.</text>
</comment>
<evidence type="ECO:0000259" key="2">
    <source>
        <dbReference type="PROSITE" id="PS50914"/>
    </source>
</evidence>
<feature type="region of interest" description="Disordered" evidence="1">
    <location>
        <begin position="1"/>
        <end position="20"/>
    </location>
</feature>